<dbReference type="InterPro" id="IPR036291">
    <property type="entry name" value="NAD(P)-bd_dom_sf"/>
</dbReference>
<feature type="domain" description="3-beta hydroxysteroid dehydrogenase/isomerase" evidence="1">
    <location>
        <begin position="104"/>
        <end position="200"/>
    </location>
</feature>
<dbReference type="AlphaFoldDB" id="A0A9D4SXE6"/>
<evidence type="ECO:0000313" key="3">
    <source>
        <dbReference type="Proteomes" id="UP000821837"/>
    </source>
</evidence>
<reference evidence="2" key="2">
    <citation type="submission" date="2021-09" db="EMBL/GenBank/DDBJ databases">
        <authorList>
            <person name="Jia N."/>
            <person name="Wang J."/>
            <person name="Shi W."/>
            <person name="Du L."/>
            <person name="Sun Y."/>
            <person name="Zhan W."/>
            <person name="Jiang J."/>
            <person name="Wang Q."/>
            <person name="Zhang B."/>
            <person name="Ji P."/>
            <person name="Sakyi L.B."/>
            <person name="Cui X."/>
            <person name="Yuan T."/>
            <person name="Jiang B."/>
            <person name="Yang W."/>
            <person name="Lam T.T.-Y."/>
            <person name="Chang Q."/>
            <person name="Ding S."/>
            <person name="Wang X."/>
            <person name="Zhu J."/>
            <person name="Ruan X."/>
            <person name="Zhao L."/>
            <person name="Wei J."/>
            <person name="Que T."/>
            <person name="Du C."/>
            <person name="Cheng J."/>
            <person name="Dai P."/>
            <person name="Han X."/>
            <person name="Huang E."/>
            <person name="Gao Y."/>
            <person name="Liu J."/>
            <person name="Shao H."/>
            <person name="Ye R."/>
            <person name="Li L."/>
            <person name="Wei W."/>
            <person name="Wang X."/>
            <person name="Wang C."/>
            <person name="Huo Q."/>
            <person name="Li W."/>
            <person name="Guo W."/>
            <person name="Chen H."/>
            <person name="Chen S."/>
            <person name="Zhou L."/>
            <person name="Zhou L."/>
            <person name="Ni X."/>
            <person name="Tian J."/>
            <person name="Zhou Y."/>
            <person name="Sheng Y."/>
            <person name="Liu T."/>
            <person name="Pan Y."/>
            <person name="Xia L."/>
            <person name="Li J."/>
            <person name="Zhao F."/>
            <person name="Cao W."/>
        </authorList>
    </citation>
    <scope>NUCLEOTIDE SEQUENCE</scope>
    <source>
        <strain evidence="2">Rsan-2018</strain>
        <tissue evidence="2">Larvae</tissue>
    </source>
</reference>
<keyword evidence="3" id="KW-1185">Reference proteome</keyword>
<dbReference type="Proteomes" id="UP000821837">
    <property type="component" value="Unassembled WGS sequence"/>
</dbReference>
<reference evidence="2" key="1">
    <citation type="journal article" date="2020" name="Cell">
        <title>Large-Scale Comparative Analyses of Tick Genomes Elucidate Their Genetic Diversity and Vector Capacities.</title>
        <authorList>
            <consortium name="Tick Genome and Microbiome Consortium (TIGMIC)"/>
            <person name="Jia N."/>
            <person name="Wang J."/>
            <person name="Shi W."/>
            <person name="Du L."/>
            <person name="Sun Y."/>
            <person name="Zhan W."/>
            <person name="Jiang J.F."/>
            <person name="Wang Q."/>
            <person name="Zhang B."/>
            <person name="Ji P."/>
            <person name="Bell-Sakyi L."/>
            <person name="Cui X.M."/>
            <person name="Yuan T.T."/>
            <person name="Jiang B.G."/>
            <person name="Yang W.F."/>
            <person name="Lam T.T."/>
            <person name="Chang Q.C."/>
            <person name="Ding S.J."/>
            <person name="Wang X.J."/>
            <person name="Zhu J.G."/>
            <person name="Ruan X.D."/>
            <person name="Zhao L."/>
            <person name="Wei J.T."/>
            <person name="Ye R.Z."/>
            <person name="Que T.C."/>
            <person name="Du C.H."/>
            <person name="Zhou Y.H."/>
            <person name="Cheng J.X."/>
            <person name="Dai P.F."/>
            <person name="Guo W.B."/>
            <person name="Han X.H."/>
            <person name="Huang E.J."/>
            <person name="Li L.F."/>
            <person name="Wei W."/>
            <person name="Gao Y.C."/>
            <person name="Liu J.Z."/>
            <person name="Shao H.Z."/>
            <person name="Wang X."/>
            <person name="Wang C.C."/>
            <person name="Yang T.C."/>
            <person name="Huo Q.B."/>
            <person name="Li W."/>
            <person name="Chen H.Y."/>
            <person name="Chen S.E."/>
            <person name="Zhou L.G."/>
            <person name="Ni X.B."/>
            <person name="Tian J.H."/>
            <person name="Sheng Y."/>
            <person name="Liu T."/>
            <person name="Pan Y.S."/>
            <person name="Xia L.Y."/>
            <person name="Li J."/>
            <person name="Zhao F."/>
            <person name="Cao W.C."/>
        </authorList>
    </citation>
    <scope>NUCLEOTIDE SEQUENCE</scope>
    <source>
        <strain evidence="2">Rsan-2018</strain>
    </source>
</reference>
<proteinExistence type="predicted"/>
<sequence length="282" mass="30946">MDGVGKKGSSARRIGADSWSMHRLPFVSFHLFVTLVNRCENDAERGHPISKTMRHVVANLCDAQAVREAVSGADAVIHCASMVPVTVVEDAEAFEKVNVQGLHRLHTFVIRLLPLYGELDQVFIPKMITWSRRTWKIMLRPGKTFSAIYAGNAASIHIRALDALCEDATLSGRCIVAADDTPTDSAAFMAPLVAGHDIRVTDKAVPYPVALTFAACTTGVARLLAKVFPGIRAAILLRPSDIRYIYSGTVFDKSEAEDVLAWRPKYSPQEAVKMSRSFYDAV</sequence>
<name>A0A9D4SXE6_RHISA</name>
<comment type="caution">
    <text evidence="2">The sequence shown here is derived from an EMBL/GenBank/DDBJ whole genome shotgun (WGS) entry which is preliminary data.</text>
</comment>
<accession>A0A9D4SXE6</accession>
<dbReference type="Pfam" id="PF01073">
    <property type="entry name" value="3Beta_HSD"/>
    <property type="match status" value="2"/>
</dbReference>
<gene>
    <name evidence="2" type="ORF">HPB52_002901</name>
</gene>
<dbReference type="EMBL" id="JABSTV010001250">
    <property type="protein sequence ID" value="KAH7955703.1"/>
    <property type="molecule type" value="Genomic_DNA"/>
</dbReference>
<protein>
    <recommendedName>
        <fullName evidence="1">3-beta hydroxysteroid dehydrogenase/isomerase domain-containing protein</fullName>
    </recommendedName>
</protein>
<dbReference type="GO" id="GO:0006694">
    <property type="term" value="P:steroid biosynthetic process"/>
    <property type="evidence" value="ECO:0007669"/>
    <property type="project" value="InterPro"/>
</dbReference>
<evidence type="ECO:0000259" key="1">
    <source>
        <dbReference type="Pfam" id="PF01073"/>
    </source>
</evidence>
<dbReference type="VEuPathDB" id="VectorBase:RSAN_055971"/>
<organism evidence="2 3">
    <name type="scientific">Rhipicephalus sanguineus</name>
    <name type="common">Brown dog tick</name>
    <name type="synonym">Ixodes sanguineus</name>
    <dbReference type="NCBI Taxonomy" id="34632"/>
    <lineage>
        <taxon>Eukaryota</taxon>
        <taxon>Metazoa</taxon>
        <taxon>Ecdysozoa</taxon>
        <taxon>Arthropoda</taxon>
        <taxon>Chelicerata</taxon>
        <taxon>Arachnida</taxon>
        <taxon>Acari</taxon>
        <taxon>Parasitiformes</taxon>
        <taxon>Ixodida</taxon>
        <taxon>Ixodoidea</taxon>
        <taxon>Ixodidae</taxon>
        <taxon>Rhipicephalinae</taxon>
        <taxon>Rhipicephalus</taxon>
        <taxon>Rhipicephalus</taxon>
    </lineage>
</organism>
<dbReference type="Gene3D" id="3.40.50.720">
    <property type="entry name" value="NAD(P)-binding Rossmann-like Domain"/>
    <property type="match status" value="2"/>
</dbReference>
<evidence type="ECO:0000313" key="2">
    <source>
        <dbReference type="EMBL" id="KAH7955703.1"/>
    </source>
</evidence>
<dbReference type="SUPFAM" id="SSF51735">
    <property type="entry name" value="NAD(P)-binding Rossmann-fold domains"/>
    <property type="match status" value="1"/>
</dbReference>
<dbReference type="InterPro" id="IPR002225">
    <property type="entry name" value="3Beta_OHSteriod_DH/Estase"/>
</dbReference>
<dbReference type="GO" id="GO:0016616">
    <property type="term" value="F:oxidoreductase activity, acting on the CH-OH group of donors, NAD or NADP as acceptor"/>
    <property type="evidence" value="ECO:0007669"/>
    <property type="project" value="InterPro"/>
</dbReference>
<feature type="domain" description="3-beta hydroxysteroid dehydrogenase/isomerase" evidence="1">
    <location>
        <begin position="55"/>
        <end position="103"/>
    </location>
</feature>